<dbReference type="EMBL" id="NWUF01000041">
    <property type="protein sequence ID" value="PCE39892.1"/>
    <property type="molecule type" value="Genomic_DNA"/>
</dbReference>
<keyword evidence="3" id="KW-1185">Reference proteome</keyword>
<dbReference type="RefSeq" id="WP_096367735.1">
    <property type="nucleotide sequence ID" value="NZ_CP023449.1"/>
</dbReference>
<evidence type="ECO:0000313" key="2">
    <source>
        <dbReference type="EMBL" id="PCE39892.1"/>
    </source>
</evidence>
<dbReference type="KEGG" id="rdi:CMV14_12680"/>
<proteinExistence type="predicted"/>
<keyword evidence="2" id="KW-0560">Oxidoreductase</keyword>
<dbReference type="GO" id="GO:0016706">
    <property type="term" value="F:2-oxoglutarate-dependent dioxygenase activity"/>
    <property type="evidence" value="ECO:0007669"/>
    <property type="project" value="UniProtKB-ARBA"/>
</dbReference>
<protein>
    <submittedName>
        <fullName evidence="2">Phytanoyl-CoA dioxygenase</fullName>
    </submittedName>
</protein>
<dbReference type="Proteomes" id="UP000218934">
    <property type="component" value="Unassembled WGS sequence"/>
</dbReference>
<dbReference type="Pfam" id="PF05721">
    <property type="entry name" value="PhyH"/>
    <property type="match status" value="1"/>
</dbReference>
<name>A0A2A4FQA9_9SPHN</name>
<dbReference type="OrthoDB" id="9796766at2"/>
<sequence length="302" mass="33152">MTVHDEPLLSATTVERHCAALKRDGYCVIPGAISADQVPCLNRDLDPRFEQTPFCDGDFYGRRTKRFGSLLKRSPHAAKLVMRPLVLAIAERMLGPWCDSINLNLTQAIEIHPGAAAQYPHRDQDMWQGPKGGLEYLLNVMWPLSPFTRDNGATRLWPGSHRSDPAAPPPDEPPLAIEMAPGSALLFLGSTLHGGGENISTSVRRGVIVSYCLGWLKPFENQWLAYPPAVARYFPPELAALVGYRQHRPNLGNVEGQCPSILLRGDIPDHLAATDALRPEQADALRRYVAEQEAARAGLLGG</sequence>
<dbReference type="AlphaFoldDB" id="A0A2A4FQA9"/>
<dbReference type="Gene3D" id="2.60.120.620">
    <property type="entry name" value="q2cbj1_9rhob like domain"/>
    <property type="match status" value="1"/>
</dbReference>
<gene>
    <name evidence="2" type="ORF">COO09_23070</name>
</gene>
<evidence type="ECO:0000256" key="1">
    <source>
        <dbReference type="ARBA" id="ARBA00001954"/>
    </source>
</evidence>
<dbReference type="InterPro" id="IPR008775">
    <property type="entry name" value="Phytyl_CoA_dOase-like"/>
</dbReference>
<dbReference type="PANTHER" id="PTHR20883:SF48">
    <property type="entry name" value="ECTOINE DIOXYGENASE"/>
    <property type="match status" value="1"/>
</dbReference>
<dbReference type="GO" id="GO:0005506">
    <property type="term" value="F:iron ion binding"/>
    <property type="evidence" value="ECO:0007669"/>
    <property type="project" value="UniProtKB-ARBA"/>
</dbReference>
<reference evidence="2 3" key="1">
    <citation type="submission" date="2017-09" db="EMBL/GenBank/DDBJ databases">
        <title>The Catabolism of 3,6-Dichlorosalicylic acid is Initiated by the Cytochrome P450 Monooxygenase DsmABC in Rhizorhabdus dicambivorans Ndbn-20.</title>
        <authorList>
            <person name="Na L."/>
        </authorList>
    </citation>
    <scope>NUCLEOTIDE SEQUENCE [LARGE SCALE GENOMIC DNA]</scope>
    <source>
        <strain evidence="2 3">Ndbn-20m</strain>
    </source>
</reference>
<comment type="caution">
    <text evidence="2">The sequence shown here is derived from an EMBL/GenBank/DDBJ whole genome shotgun (WGS) entry which is preliminary data.</text>
</comment>
<comment type="cofactor">
    <cofactor evidence="1">
        <name>Fe(2+)</name>
        <dbReference type="ChEBI" id="CHEBI:29033"/>
    </cofactor>
</comment>
<accession>A0A2A4FQA9</accession>
<keyword evidence="2" id="KW-0223">Dioxygenase</keyword>
<dbReference type="SUPFAM" id="SSF51197">
    <property type="entry name" value="Clavaminate synthase-like"/>
    <property type="match status" value="1"/>
</dbReference>
<organism evidence="2 3">
    <name type="scientific">Rhizorhabdus dicambivorans</name>
    <dbReference type="NCBI Taxonomy" id="1850238"/>
    <lineage>
        <taxon>Bacteria</taxon>
        <taxon>Pseudomonadati</taxon>
        <taxon>Pseudomonadota</taxon>
        <taxon>Alphaproteobacteria</taxon>
        <taxon>Sphingomonadales</taxon>
        <taxon>Sphingomonadaceae</taxon>
        <taxon>Rhizorhabdus</taxon>
    </lineage>
</organism>
<dbReference type="PANTHER" id="PTHR20883">
    <property type="entry name" value="PHYTANOYL-COA DIOXYGENASE DOMAIN CONTAINING 1"/>
    <property type="match status" value="1"/>
</dbReference>
<evidence type="ECO:0000313" key="3">
    <source>
        <dbReference type="Proteomes" id="UP000218934"/>
    </source>
</evidence>